<dbReference type="AlphaFoldDB" id="A0A6L2Q549"/>
<accession>A0A6L2Q549</accession>
<evidence type="ECO:0000313" key="2">
    <source>
        <dbReference type="EMBL" id="GFG37925.1"/>
    </source>
</evidence>
<protein>
    <submittedName>
        <fullName evidence="2">Uncharacterized protein</fullName>
    </submittedName>
</protein>
<proteinExistence type="predicted"/>
<gene>
    <name evidence="2" type="ORF">Cfor_07413</name>
</gene>
<evidence type="ECO:0000256" key="1">
    <source>
        <dbReference type="SAM" id="MobiDB-lite"/>
    </source>
</evidence>
<sequence>MGITVKPEQFTGTAFDKEKTVTASGICGELQLVPTAVAVPIHLIALSEFSSKSLGTAVDKGVQTDGQMVMNKRTKKAPSLFKSCERASKRRTSAQTQTGILSRNKHPKISAETQTVGDYILRKAMKDADIPIPHVSQKSTTKQATNIATKKKRKSMETQTAGHIGTKTNICNQHLNHFLTKCPHMDTNFTSLNDFSSASKINLSDNCSSYTHGIDVRLPDLWVSQKNSSGTQTSPLSVNVLAEQEEILSHNVTQTDLNMSFYESESCEPSSSGIHSSSQTMSNLHRYFEDNSNSFGAQVNTFEPELSASSCRSNIETNLGALADEPSQMDSFLMQHHKIAFDVNQSCSTETQTELDFSSSFLTDCADSGDPSFTFCSNTETQTTEDFPSFDHLLYTNMCTQTCDEAFYSEFGFANIQTQTAWPQFVEDDSVFVSTETQTALSGCSSTSSYMTKLWSISKVNSETSHMETQTDVDEFRELIAELSRESSDDKLL</sequence>
<organism evidence="2 3">
    <name type="scientific">Coptotermes formosanus</name>
    <name type="common">Formosan subterranean termite</name>
    <dbReference type="NCBI Taxonomy" id="36987"/>
    <lineage>
        <taxon>Eukaryota</taxon>
        <taxon>Metazoa</taxon>
        <taxon>Ecdysozoa</taxon>
        <taxon>Arthropoda</taxon>
        <taxon>Hexapoda</taxon>
        <taxon>Insecta</taxon>
        <taxon>Pterygota</taxon>
        <taxon>Neoptera</taxon>
        <taxon>Polyneoptera</taxon>
        <taxon>Dictyoptera</taxon>
        <taxon>Blattodea</taxon>
        <taxon>Blattoidea</taxon>
        <taxon>Termitoidae</taxon>
        <taxon>Rhinotermitidae</taxon>
        <taxon>Coptotermes</taxon>
    </lineage>
</organism>
<comment type="caution">
    <text evidence="2">The sequence shown here is derived from an EMBL/GenBank/DDBJ whole genome shotgun (WGS) entry which is preliminary data.</text>
</comment>
<name>A0A6L2Q549_COPFO</name>
<dbReference type="OrthoDB" id="6354171at2759"/>
<feature type="compositionally biased region" description="Polar residues" evidence="1">
    <location>
        <begin position="136"/>
        <end position="148"/>
    </location>
</feature>
<feature type="region of interest" description="Disordered" evidence="1">
    <location>
        <begin position="136"/>
        <end position="160"/>
    </location>
</feature>
<reference evidence="3" key="1">
    <citation type="submission" date="2020-01" db="EMBL/GenBank/DDBJ databases">
        <title>Draft genome sequence of the Termite Coptotermes fromosanus.</title>
        <authorList>
            <person name="Itakura S."/>
            <person name="Yosikawa Y."/>
            <person name="Umezawa K."/>
        </authorList>
    </citation>
    <scope>NUCLEOTIDE SEQUENCE [LARGE SCALE GENOMIC DNA]</scope>
</reference>
<dbReference type="EMBL" id="BLKM01000729">
    <property type="protein sequence ID" value="GFG37925.1"/>
    <property type="molecule type" value="Genomic_DNA"/>
</dbReference>
<dbReference type="Proteomes" id="UP000502823">
    <property type="component" value="Unassembled WGS sequence"/>
</dbReference>
<evidence type="ECO:0000313" key="3">
    <source>
        <dbReference type="Proteomes" id="UP000502823"/>
    </source>
</evidence>
<keyword evidence="3" id="KW-1185">Reference proteome</keyword>
<dbReference type="InParanoid" id="A0A6L2Q549"/>